<protein>
    <submittedName>
        <fullName evidence="3">Uncharacterized protein</fullName>
    </submittedName>
</protein>
<name>A0AAF3FAS3_9BILA</name>
<proteinExistence type="predicted"/>
<feature type="region of interest" description="Disordered" evidence="1">
    <location>
        <begin position="1"/>
        <end position="21"/>
    </location>
</feature>
<organism evidence="2 3">
    <name type="scientific">Mesorhabditis belari</name>
    <dbReference type="NCBI Taxonomy" id="2138241"/>
    <lineage>
        <taxon>Eukaryota</taxon>
        <taxon>Metazoa</taxon>
        <taxon>Ecdysozoa</taxon>
        <taxon>Nematoda</taxon>
        <taxon>Chromadorea</taxon>
        <taxon>Rhabditida</taxon>
        <taxon>Rhabditina</taxon>
        <taxon>Rhabditomorpha</taxon>
        <taxon>Rhabditoidea</taxon>
        <taxon>Rhabditidae</taxon>
        <taxon>Mesorhabditinae</taxon>
        <taxon>Mesorhabditis</taxon>
    </lineage>
</organism>
<keyword evidence="2" id="KW-1185">Reference proteome</keyword>
<reference evidence="3" key="1">
    <citation type="submission" date="2024-02" db="UniProtKB">
        <authorList>
            <consortium name="WormBaseParasite"/>
        </authorList>
    </citation>
    <scope>IDENTIFICATION</scope>
</reference>
<dbReference type="WBParaSite" id="MBELARI_LOCUS3974">
    <property type="protein sequence ID" value="MBELARI_LOCUS3974"/>
    <property type="gene ID" value="MBELARI_LOCUS3974"/>
</dbReference>
<sequence length="210" mass="23573">MTFAQNAHYDGCKKKNGHGSTARSAAYHYINGKRNRAGRKFGRSMYYDEQSPMVMPFDSPDTTDTVHIPPPRRYQTPHEKIQSLFRYAPQPNNIEEVHTGRIDVSVLFKPKSPPTVSPPTPIGSERAAAMEAKRRVSLEMRQAVMQKLGQESPNMSLTPSTPNSGTTWSFELPEINPEYDYGMHNDLTGWACGSVTSYADLISSMKKLNM</sequence>
<dbReference type="AlphaFoldDB" id="A0AAF3FAS3"/>
<accession>A0AAF3FAS3</accession>
<evidence type="ECO:0000313" key="2">
    <source>
        <dbReference type="Proteomes" id="UP000887575"/>
    </source>
</evidence>
<evidence type="ECO:0000256" key="1">
    <source>
        <dbReference type="SAM" id="MobiDB-lite"/>
    </source>
</evidence>
<evidence type="ECO:0000313" key="3">
    <source>
        <dbReference type="WBParaSite" id="MBELARI_LOCUS3974"/>
    </source>
</evidence>
<dbReference type="Proteomes" id="UP000887575">
    <property type="component" value="Unassembled WGS sequence"/>
</dbReference>